<reference evidence="2" key="1">
    <citation type="submission" date="2011-03" db="EMBL/GenBank/DDBJ databases">
        <authorList>
            <person name="Voget S."/>
            <person name="Streit W.R."/>
            <person name="Jaeger K.E."/>
            <person name="Daniel R."/>
        </authorList>
    </citation>
    <scope>NUCLEOTIDE SEQUENCE [LARGE SCALE GENOMIC DNA]</scope>
    <source>
        <strain evidence="2">PG1</strain>
    </source>
</reference>
<evidence type="ECO:0000313" key="1">
    <source>
        <dbReference type="EMBL" id="AJK50559.1"/>
    </source>
</evidence>
<dbReference type="OrthoDB" id="9023307at2"/>
<dbReference type="KEGG" id="bgp:BGL_2c25030"/>
<dbReference type="HOGENOM" id="CLU_170899_0_0_4"/>
<name>A0A0B6S7X9_BURPL</name>
<gene>
    <name evidence="1" type="ORF">BGL_2c25030</name>
</gene>
<reference evidence="1 2" key="2">
    <citation type="journal article" date="2016" name="Appl. Microbiol. Biotechnol.">
        <title>Mutations improving production and secretion of extracellular lipase by Burkholderia glumae PG1.</title>
        <authorList>
            <person name="Knapp A."/>
            <person name="Voget S."/>
            <person name="Gao R."/>
            <person name="Zaburannyi N."/>
            <person name="Krysciak D."/>
            <person name="Breuer M."/>
            <person name="Hauer B."/>
            <person name="Streit W.R."/>
            <person name="Muller R."/>
            <person name="Daniel R."/>
            <person name="Jaeger K.E."/>
        </authorList>
    </citation>
    <scope>NUCLEOTIDE SEQUENCE [LARGE SCALE GENOMIC DNA]</scope>
    <source>
        <strain evidence="1 2">PG1</strain>
    </source>
</reference>
<dbReference type="Proteomes" id="UP000031838">
    <property type="component" value="Chromosome 2"/>
</dbReference>
<dbReference type="AlphaFoldDB" id="A0A0B6S7X9"/>
<proteinExistence type="predicted"/>
<dbReference type="KEGG" id="bpla:bpln_2g25330"/>
<dbReference type="EMBL" id="CP002581">
    <property type="protein sequence ID" value="AJK50559.1"/>
    <property type="molecule type" value="Genomic_DNA"/>
</dbReference>
<organism evidence="1 2">
    <name type="scientific">Burkholderia plantarii</name>
    <dbReference type="NCBI Taxonomy" id="41899"/>
    <lineage>
        <taxon>Bacteria</taxon>
        <taxon>Pseudomonadati</taxon>
        <taxon>Pseudomonadota</taxon>
        <taxon>Betaproteobacteria</taxon>
        <taxon>Burkholderiales</taxon>
        <taxon>Burkholderiaceae</taxon>
        <taxon>Burkholderia</taxon>
    </lineage>
</organism>
<accession>A0A0B6S7X9</accession>
<evidence type="ECO:0000313" key="2">
    <source>
        <dbReference type="Proteomes" id="UP000031838"/>
    </source>
</evidence>
<keyword evidence="2" id="KW-1185">Reference proteome</keyword>
<sequence length="117" mass="13065">MSFSMNEKPMSCPRPDAPRRVDGIVFHLALNDSWIETIGMPFECRGRVWAVHRSPLVAPDSHPRYTVSDVETGRSFRRLLEPTVEAARAAAIGVITTMPPPVWAKMVRSRDHAQVAA</sequence>
<protein>
    <submittedName>
        <fullName evidence="1">Uncharacterized protein</fullName>
    </submittedName>
</protein>